<evidence type="ECO:0000256" key="1">
    <source>
        <dbReference type="SAM" id="MobiDB-lite"/>
    </source>
</evidence>
<proteinExistence type="predicted"/>
<accession>A0A2T3ZE16</accession>
<evidence type="ECO:0000313" key="3">
    <source>
        <dbReference type="EMBL" id="PTB43048.1"/>
    </source>
</evidence>
<keyword evidence="2" id="KW-1133">Transmembrane helix</keyword>
<feature type="transmembrane region" description="Helical" evidence="2">
    <location>
        <begin position="75"/>
        <end position="97"/>
    </location>
</feature>
<dbReference type="OrthoDB" id="3800077at2759"/>
<evidence type="ECO:0000256" key="2">
    <source>
        <dbReference type="SAM" id="Phobius"/>
    </source>
</evidence>
<dbReference type="Proteomes" id="UP000240493">
    <property type="component" value="Unassembled WGS sequence"/>
</dbReference>
<gene>
    <name evidence="3" type="ORF">M441DRAFT_188512</name>
</gene>
<name>A0A2T3ZE16_TRIA4</name>
<protein>
    <recommendedName>
        <fullName evidence="5">Fucose-specific lectin</fullName>
    </recommendedName>
</protein>
<keyword evidence="2" id="KW-0472">Membrane</keyword>
<dbReference type="STRING" id="1042311.A0A2T3ZE16"/>
<keyword evidence="2" id="KW-0812">Transmembrane</keyword>
<dbReference type="SUPFAM" id="SSF89372">
    <property type="entry name" value="Fucose-specific lectin"/>
    <property type="match status" value="1"/>
</dbReference>
<feature type="region of interest" description="Disordered" evidence="1">
    <location>
        <begin position="102"/>
        <end position="125"/>
    </location>
</feature>
<sequence>MSTTLHHDIGGLEVVPGSDLNAEGLEAVHNPDHDGLEASTKVQTAYGLEVVDKDSSSNMDNVEGGKQHNPKRKRLWLIVAAVVLVLVIVGAVVGGVVGSQNSHKTLATPSSSSTPSSSTSAPSSSATASSVYASSGIGVTGWWTSQSDFSIRLAYQGPDSYLHMMQYNSGDDGWSAMTILTNLDIKKGSPIAISCFNSSIFFDAAVNSASNFTQIEIFYVNDRDDIAEWWIREQQVPEQQTLNGNGSMSPNAWKAGVGSRFTSYWPSVVIQDDSNQVQELYYNGSWSQNNLGLACQNHSAFAEIPVSVKGGLIGAENFIYQRDDQKLFIEGRKQSKDSVSSVNLPAITMPAETAIGAFSIPRSADSTNTAMNNYILWQNATGAIQMTWEDDNTGWRTSSTPESLGTPDSGTGITCLTPTVWAVGSLQPGYSMARCYYLIDGRIREIQYDGSNWSVVGNVI</sequence>
<reference evidence="3 4" key="1">
    <citation type="submission" date="2016-07" db="EMBL/GenBank/DDBJ databases">
        <title>Multiple horizontal gene transfer events from other fungi enriched the ability of initially mycotrophic Trichoderma (Ascomycota) to feed on dead plant biomass.</title>
        <authorList>
            <consortium name="DOE Joint Genome Institute"/>
            <person name="Aerts A."/>
            <person name="Atanasova L."/>
            <person name="Chenthamara K."/>
            <person name="Zhang J."/>
            <person name="Grujic M."/>
            <person name="Henrissat B."/>
            <person name="Kuo A."/>
            <person name="Salamov A."/>
            <person name="Lipzen A."/>
            <person name="Labutti K."/>
            <person name="Barry K."/>
            <person name="Miao Y."/>
            <person name="Rahimi M.J."/>
            <person name="Shen Q."/>
            <person name="Grigoriev I.V."/>
            <person name="Kubicek C.P."/>
            <person name="Druzhinina I.S."/>
        </authorList>
    </citation>
    <scope>NUCLEOTIDE SEQUENCE [LARGE SCALE GENOMIC DNA]</scope>
    <source>
        <strain evidence="3 4">CBS 433.97</strain>
    </source>
</reference>
<dbReference type="EMBL" id="KZ679259">
    <property type="protein sequence ID" value="PTB43048.1"/>
    <property type="molecule type" value="Genomic_DNA"/>
</dbReference>
<organism evidence="3 4">
    <name type="scientific">Trichoderma asperellum (strain ATCC 204424 / CBS 433.97 / NBRC 101777)</name>
    <dbReference type="NCBI Taxonomy" id="1042311"/>
    <lineage>
        <taxon>Eukaryota</taxon>
        <taxon>Fungi</taxon>
        <taxon>Dikarya</taxon>
        <taxon>Ascomycota</taxon>
        <taxon>Pezizomycotina</taxon>
        <taxon>Sordariomycetes</taxon>
        <taxon>Hypocreomycetidae</taxon>
        <taxon>Hypocreales</taxon>
        <taxon>Hypocreaceae</taxon>
        <taxon>Trichoderma</taxon>
    </lineage>
</organism>
<dbReference type="AlphaFoldDB" id="A0A2T3ZE16"/>
<feature type="compositionally biased region" description="Low complexity" evidence="1">
    <location>
        <begin position="107"/>
        <end position="125"/>
    </location>
</feature>
<evidence type="ECO:0000313" key="4">
    <source>
        <dbReference type="Proteomes" id="UP000240493"/>
    </source>
</evidence>
<evidence type="ECO:0008006" key="5">
    <source>
        <dbReference type="Google" id="ProtNLM"/>
    </source>
</evidence>
<dbReference type="Gene3D" id="2.120.10.70">
    <property type="entry name" value="Fucose-specific lectin"/>
    <property type="match status" value="1"/>
</dbReference>
<keyword evidence="4" id="KW-1185">Reference proteome</keyword>